<gene>
    <name evidence="1" type="ORF">ESZ48_16490</name>
</gene>
<sequence>MKLAIFTLVQHSFKEGQYYGYAPYINEMNLWGNYADEVIVLGIKKPSNEVDGIETAYHHPKLKFVPVPNFNILGMASVFKTLIKVPYIFIKCVQVMRQADHIHLRCPANVSLVACFAQIFFPSKRKSTKYAGNWDPNSNQPWTYRLQQAILRNTFLTRNMQVLVYGEWPNETKNIQPFISATYYESEKIAFQPKDYTQPLSFVFAGALVVGKRPLLTIQIIEALHQKGIPVILHMYGDGPLMPELQDYITRNRLESVVSLYGNQDKSVVKATLMDAHFNILPSKSEGWPKAVAEGMFFGCIPIATPVSCVGWMLGEGTRGILIEPDLETAVSQIVTALKNADLDVMAKAALDWSQQYTFDRLEEDIKEVLSPKSPKGTFG</sequence>
<dbReference type="CDD" id="cd03801">
    <property type="entry name" value="GT4_PimA-like"/>
    <property type="match status" value="1"/>
</dbReference>
<protein>
    <submittedName>
        <fullName evidence="1">Glycosyltransferase family 1 protein</fullName>
    </submittedName>
</protein>
<dbReference type="SUPFAM" id="SSF53756">
    <property type="entry name" value="UDP-Glycosyltransferase/glycogen phosphorylase"/>
    <property type="match status" value="1"/>
</dbReference>
<comment type="caution">
    <text evidence="1">The sequence shown here is derived from an EMBL/GenBank/DDBJ whole genome shotgun (WGS) entry which is preliminary data.</text>
</comment>
<keyword evidence="1" id="KW-0808">Transferase</keyword>
<reference evidence="1 2" key="1">
    <citation type="submission" date="2019-01" db="EMBL/GenBank/DDBJ databases">
        <title>Genome sequence of the Antarctic species Gelidibacter gilvus ACAM 158(T).</title>
        <authorList>
            <person name="Bowman J.P."/>
        </authorList>
    </citation>
    <scope>NUCLEOTIDE SEQUENCE [LARGE SCALE GENOMIC DNA]</scope>
    <source>
        <strain evidence="1 2">IC158</strain>
    </source>
</reference>
<evidence type="ECO:0000313" key="1">
    <source>
        <dbReference type="EMBL" id="RXJ45415.1"/>
    </source>
</evidence>
<dbReference type="GO" id="GO:0016740">
    <property type="term" value="F:transferase activity"/>
    <property type="evidence" value="ECO:0007669"/>
    <property type="project" value="UniProtKB-KW"/>
</dbReference>
<dbReference type="Pfam" id="PF13692">
    <property type="entry name" value="Glyco_trans_1_4"/>
    <property type="match status" value="1"/>
</dbReference>
<keyword evidence="2" id="KW-1185">Reference proteome</keyword>
<dbReference type="Gene3D" id="3.40.50.2000">
    <property type="entry name" value="Glycogen Phosphorylase B"/>
    <property type="match status" value="1"/>
</dbReference>
<dbReference type="Proteomes" id="UP000289792">
    <property type="component" value="Unassembled WGS sequence"/>
</dbReference>
<accession>A0A4Q0XC60</accession>
<dbReference type="EMBL" id="SDDZ01000014">
    <property type="protein sequence ID" value="RXJ45415.1"/>
    <property type="molecule type" value="Genomic_DNA"/>
</dbReference>
<evidence type="ECO:0000313" key="2">
    <source>
        <dbReference type="Proteomes" id="UP000289792"/>
    </source>
</evidence>
<dbReference type="OrthoDB" id="1395864at2"/>
<name>A0A4Q0XC60_9FLAO</name>
<dbReference type="RefSeq" id="WP_129018603.1">
    <property type="nucleotide sequence ID" value="NZ_SDDZ01000014.1"/>
</dbReference>
<proteinExistence type="predicted"/>
<organism evidence="1 2">
    <name type="scientific">Gelidibacter gilvus</name>
    <dbReference type="NCBI Taxonomy" id="59602"/>
    <lineage>
        <taxon>Bacteria</taxon>
        <taxon>Pseudomonadati</taxon>
        <taxon>Bacteroidota</taxon>
        <taxon>Flavobacteriia</taxon>
        <taxon>Flavobacteriales</taxon>
        <taxon>Flavobacteriaceae</taxon>
        <taxon>Gelidibacter</taxon>
    </lineage>
</organism>
<dbReference type="AlphaFoldDB" id="A0A4Q0XC60"/>
<dbReference type="PANTHER" id="PTHR12526">
    <property type="entry name" value="GLYCOSYLTRANSFERASE"/>
    <property type="match status" value="1"/>
</dbReference>